<dbReference type="InterPro" id="IPR007627">
    <property type="entry name" value="RNA_pol_sigma70_r2"/>
</dbReference>
<organism evidence="7 8">
    <name type="scientific">Nonlabens xylanidelens</name>
    <dbReference type="NCBI Taxonomy" id="191564"/>
    <lineage>
        <taxon>Bacteria</taxon>
        <taxon>Pseudomonadati</taxon>
        <taxon>Bacteroidota</taxon>
        <taxon>Flavobacteriia</taxon>
        <taxon>Flavobacteriales</taxon>
        <taxon>Flavobacteriaceae</taxon>
        <taxon>Nonlabens</taxon>
    </lineage>
</organism>
<proteinExistence type="inferred from homology"/>
<keyword evidence="8" id="KW-1185">Reference proteome</keyword>
<dbReference type="Gene3D" id="1.10.10.10">
    <property type="entry name" value="Winged helix-like DNA-binding domain superfamily/Winged helix DNA-binding domain"/>
    <property type="match status" value="1"/>
</dbReference>
<dbReference type="Pfam" id="PF08281">
    <property type="entry name" value="Sigma70_r4_2"/>
    <property type="match status" value="1"/>
</dbReference>
<dbReference type="Pfam" id="PF04542">
    <property type="entry name" value="Sigma70_r2"/>
    <property type="match status" value="1"/>
</dbReference>
<name>A0A2S6IEW5_9FLAO</name>
<gene>
    <name evidence="7" type="ORF">LY01_02822</name>
</gene>
<evidence type="ECO:0000259" key="5">
    <source>
        <dbReference type="Pfam" id="PF04542"/>
    </source>
</evidence>
<evidence type="ECO:0000256" key="3">
    <source>
        <dbReference type="ARBA" id="ARBA00023082"/>
    </source>
</evidence>
<dbReference type="InterPro" id="IPR039425">
    <property type="entry name" value="RNA_pol_sigma-70-like"/>
</dbReference>
<dbReference type="GO" id="GO:0006352">
    <property type="term" value="P:DNA-templated transcription initiation"/>
    <property type="evidence" value="ECO:0007669"/>
    <property type="project" value="InterPro"/>
</dbReference>
<dbReference type="GO" id="GO:0003677">
    <property type="term" value="F:DNA binding"/>
    <property type="evidence" value="ECO:0007669"/>
    <property type="project" value="InterPro"/>
</dbReference>
<reference evidence="7 8" key="1">
    <citation type="submission" date="2018-02" db="EMBL/GenBank/DDBJ databases">
        <title>Genomic Encyclopedia of Archaeal and Bacterial Type Strains, Phase II (KMG-II): from individual species to whole genera.</title>
        <authorList>
            <person name="Goeker M."/>
        </authorList>
    </citation>
    <scope>NUCLEOTIDE SEQUENCE [LARGE SCALE GENOMIC DNA]</scope>
    <source>
        <strain evidence="7 8">DSM 16809</strain>
    </source>
</reference>
<evidence type="ECO:0000256" key="4">
    <source>
        <dbReference type="ARBA" id="ARBA00023163"/>
    </source>
</evidence>
<feature type="domain" description="RNA polymerase sigma-70 region 2" evidence="5">
    <location>
        <begin position="26"/>
        <end position="93"/>
    </location>
</feature>
<evidence type="ECO:0000259" key="6">
    <source>
        <dbReference type="Pfam" id="PF08281"/>
    </source>
</evidence>
<dbReference type="Proteomes" id="UP000239002">
    <property type="component" value="Unassembled WGS sequence"/>
</dbReference>
<dbReference type="PANTHER" id="PTHR43133">
    <property type="entry name" value="RNA POLYMERASE ECF-TYPE SIGMA FACTO"/>
    <property type="match status" value="1"/>
</dbReference>
<dbReference type="InterPro" id="IPR014284">
    <property type="entry name" value="RNA_pol_sigma-70_dom"/>
</dbReference>
<dbReference type="InterPro" id="IPR013324">
    <property type="entry name" value="RNA_pol_sigma_r3/r4-like"/>
</dbReference>
<evidence type="ECO:0000313" key="8">
    <source>
        <dbReference type="Proteomes" id="UP000239002"/>
    </source>
</evidence>
<dbReference type="EMBL" id="PTJE01000009">
    <property type="protein sequence ID" value="PPK92737.1"/>
    <property type="molecule type" value="Genomic_DNA"/>
</dbReference>
<sequence length="182" mass="21199">MSKTPDQEIISLILNEATANKGFRLLVSQYQEQLYWQVRKMVVVHDDADDVLQNVFIKIFKGVKNFKGDSKLSTWMFRIAYNESMTFLTKKGKTLQISSQELQDHLTEKLEADVYFTSDEIELALKKALAQLPDRQREVFNYRYYDDLKFKDIATILDLSEGAVKSTYHIAAKKVEQFIKVN</sequence>
<evidence type="ECO:0000256" key="1">
    <source>
        <dbReference type="ARBA" id="ARBA00010641"/>
    </source>
</evidence>
<dbReference type="GO" id="GO:0016987">
    <property type="term" value="F:sigma factor activity"/>
    <property type="evidence" value="ECO:0007669"/>
    <property type="project" value="UniProtKB-KW"/>
</dbReference>
<dbReference type="CDD" id="cd06171">
    <property type="entry name" value="Sigma70_r4"/>
    <property type="match status" value="1"/>
</dbReference>
<keyword evidence="2" id="KW-0805">Transcription regulation</keyword>
<evidence type="ECO:0000313" key="7">
    <source>
        <dbReference type="EMBL" id="PPK92737.1"/>
    </source>
</evidence>
<evidence type="ECO:0000256" key="2">
    <source>
        <dbReference type="ARBA" id="ARBA00023015"/>
    </source>
</evidence>
<feature type="domain" description="RNA polymerase sigma factor 70 region 4 type 2" evidence="6">
    <location>
        <begin position="124"/>
        <end position="174"/>
    </location>
</feature>
<dbReference type="InterPro" id="IPR036388">
    <property type="entry name" value="WH-like_DNA-bd_sf"/>
</dbReference>
<dbReference type="NCBIfam" id="TIGR02937">
    <property type="entry name" value="sigma70-ECF"/>
    <property type="match status" value="1"/>
</dbReference>
<dbReference type="InterPro" id="IPR013249">
    <property type="entry name" value="RNA_pol_sigma70_r4_t2"/>
</dbReference>
<accession>A0A2S6IEW5</accession>
<dbReference type="Gene3D" id="1.10.1740.10">
    <property type="match status" value="1"/>
</dbReference>
<dbReference type="OrthoDB" id="9780326at2"/>
<keyword evidence="4" id="KW-0804">Transcription</keyword>
<protein>
    <submittedName>
        <fullName evidence="7">RNA polymerase sigma-70 factor (ECF subfamily)</fullName>
    </submittedName>
</protein>
<keyword evidence="3" id="KW-0731">Sigma factor</keyword>
<comment type="caution">
    <text evidence="7">The sequence shown here is derived from an EMBL/GenBank/DDBJ whole genome shotgun (WGS) entry which is preliminary data.</text>
</comment>
<dbReference type="PANTHER" id="PTHR43133:SF51">
    <property type="entry name" value="RNA POLYMERASE SIGMA FACTOR"/>
    <property type="match status" value="1"/>
</dbReference>
<dbReference type="SUPFAM" id="SSF88946">
    <property type="entry name" value="Sigma2 domain of RNA polymerase sigma factors"/>
    <property type="match status" value="1"/>
</dbReference>
<dbReference type="InterPro" id="IPR013325">
    <property type="entry name" value="RNA_pol_sigma_r2"/>
</dbReference>
<comment type="similarity">
    <text evidence="1">Belongs to the sigma-70 factor family. ECF subfamily.</text>
</comment>
<dbReference type="SUPFAM" id="SSF88659">
    <property type="entry name" value="Sigma3 and sigma4 domains of RNA polymerase sigma factors"/>
    <property type="match status" value="1"/>
</dbReference>
<dbReference type="AlphaFoldDB" id="A0A2S6IEW5"/>
<dbReference type="RefSeq" id="WP_104516626.1">
    <property type="nucleotide sequence ID" value="NZ_MQVW01000014.1"/>
</dbReference>